<dbReference type="InterPro" id="IPR035414">
    <property type="entry name" value="Peptidase_M1_pepN_Ig-like"/>
</dbReference>
<keyword evidence="1" id="KW-0378">Hydrolase</keyword>
<dbReference type="EnsemblMetazoa" id="CapteT28641">
    <property type="protein sequence ID" value="CapteP28641"/>
    <property type="gene ID" value="CapteG28641"/>
</dbReference>
<reference evidence="7" key="1">
    <citation type="submission" date="2012-12" db="EMBL/GenBank/DDBJ databases">
        <authorList>
            <person name="Hellsten U."/>
            <person name="Grimwood J."/>
            <person name="Chapman J.A."/>
            <person name="Shapiro H."/>
            <person name="Aerts A."/>
            <person name="Otillar R.P."/>
            <person name="Terry A.Y."/>
            <person name="Boore J.L."/>
            <person name="Simakov O."/>
            <person name="Marletaz F."/>
            <person name="Cho S.-J."/>
            <person name="Edsinger-Gonzales E."/>
            <person name="Havlak P."/>
            <person name="Kuo D.-H."/>
            <person name="Larsson T."/>
            <person name="Lv J."/>
            <person name="Arendt D."/>
            <person name="Savage R."/>
            <person name="Osoegawa K."/>
            <person name="de Jong P."/>
            <person name="Lindberg D.R."/>
            <person name="Seaver E.C."/>
            <person name="Weisblat D.A."/>
            <person name="Putnam N.H."/>
            <person name="Grigoriev I.V."/>
            <person name="Rokhsar D.S."/>
        </authorList>
    </citation>
    <scope>NUCLEOTIDE SEQUENCE</scope>
    <source>
        <strain evidence="7">I ESC-2004</strain>
    </source>
</reference>
<dbReference type="Pfam" id="PF11940">
    <property type="entry name" value="DUF3458"/>
    <property type="match status" value="1"/>
</dbReference>
<dbReference type="STRING" id="283909.R7UUB2"/>
<dbReference type="AlphaFoldDB" id="R7UUB2"/>
<dbReference type="InterPro" id="IPR012779">
    <property type="entry name" value="Peptidase_M1_pepN"/>
</dbReference>
<dbReference type="EMBL" id="KB297728">
    <property type="protein sequence ID" value="ELU10193.1"/>
    <property type="molecule type" value="Genomic_DNA"/>
</dbReference>
<dbReference type="PANTHER" id="PTHR46322:SF1">
    <property type="entry name" value="PUROMYCIN-SENSITIVE AMINOPEPTIDASE"/>
    <property type="match status" value="1"/>
</dbReference>
<name>R7UUB2_CAPTE</name>
<dbReference type="GO" id="GO:0004177">
    <property type="term" value="F:aminopeptidase activity"/>
    <property type="evidence" value="ECO:0007669"/>
    <property type="project" value="UniProtKB-KW"/>
</dbReference>
<dbReference type="GO" id="GO:0008270">
    <property type="term" value="F:zinc ion binding"/>
    <property type="evidence" value="ECO:0007669"/>
    <property type="project" value="InterPro"/>
</dbReference>
<feature type="domain" description="Peptidase M1 alanyl aminopeptidase Ig-like fold" evidence="3">
    <location>
        <begin position="165"/>
        <end position="267"/>
    </location>
</feature>
<organism evidence="5">
    <name type="scientific">Capitella teleta</name>
    <name type="common">Polychaete worm</name>
    <dbReference type="NCBI Taxonomy" id="283909"/>
    <lineage>
        <taxon>Eukaryota</taxon>
        <taxon>Metazoa</taxon>
        <taxon>Spiralia</taxon>
        <taxon>Lophotrochozoa</taxon>
        <taxon>Annelida</taxon>
        <taxon>Polychaeta</taxon>
        <taxon>Sedentaria</taxon>
        <taxon>Scolecida</taxon>
        <taxon>Capitellidae</taxon>
        <taxon>Capitella</taxon>
    </lineage>
</organism>
<dbReference type="InterPro" id="IPR014782">
    <property type="entry name" value="Peptidase_M1_dom"/>
</dbReference>
<dbReference type="HOGENOM" id="CLU_007993_3_1_1"/>
<feature type="domain" description="Peptidase M1 membrane alanine aminopeptidase" evidence="2">
    <location>
        <begin position="2"/>
        <end position="158"/>
    </location>
</feature>
<dbReference type="OMA" id="FKRWYSQ"/>
<evidence type="ECO:0000313" key="6">
    <source>
        <dbReference type="EnsemblMetazoa" id="CapteP28641"/>
    </source>
</evidence>
<dbReference type="Proteomes" id="UP000014760">
    <property type="component" value="Unassembled WGS sequence"/>
</dbReference>
<gene>
    <name evidence="5" type="ORF">CAPTEDRAFT_28641</name>
</gene>
<reference evidence="5 7" key="2">
    <citation type="journal article" date="2013" name="Nature">
        <title>Insights into bilaterian evolution from three spiralian genomes.</title>
        <authorList>
            <person name="Simakov O."/>
            <person name="Marletaz F."/>
            <person name="Cho S.J."/>
            <person name="Edsinger-Gonzales E."/>
            <person name="Havlak P."/>
            <person name="Hellsten U."/>
            <person name="Kuo D.H."/>
            <person name="Larsson T."/>
            <person name="Lv J."/>
            <person name="Arendt D."/>
            <person name="Savage R."/>
            <person name="Osoegawa K."/>
            <person name="de Jong P."/>
            <person name="Grimwood J."/>
            <person name="Chapman J.A."/>
            <person name="Shapiro H."/>
            <person name="Aerts A."/>
            <person name="Otillar R.P."/>
            <person name="Terry A.Y."/>
            <person name="Boore J.L."/>
            <person name="Grigoriev I.V."/>
            <person name="Lindberg D.R."/>
            <person name="Seaver E.C."/>
            <person name="Weisblat D.A."/>
            <person name="Putnam N.H."/>
            <person name="Rokhsar D.S."/>
        </authorList>
    </citation>
    <scope>NUCLEOTIDE SEQUENCE</scope>
    <source>
        <strain evidence="5 7">I ESC-2004</strain>
    </source>
</reference>
<dbReference type="OrthoDB" id="8193273at2759"/>
<dbReference type="SUPFAM" id="SSF55486">
    <property type="entry name" value="Metalloproteases ('zincins'), catalytic domain"/>
    <property type="match status" value="1"/>
</dbReference>
<reference evidence="6" key="3">
    <citation type="submission" date="2015-06" db="UniProtKB">
        <authorList>
            <consortium name="EnsemblMetazoa"/>
        </authorList>
    </citation>
    <scope>IDENTIFICATION</scope>
</reference>
<evidence type="ECO:0000313" key="7">
    <source>
        <dbReference type="Proteomes" id="UP000014760"/>
    </source>
</evidence>
<dbReference type="Gene3D" id="1.10.390.10">
    <property type="entry name" value="Neutral Protease Domain 2"/>
    <property type="match status" value="1"/>
</dbReference>
<dbReference type="EMBL" id="AMQN01041311">
    <property type="status" value="NOT_ANNOTATED_CDS"/>
    <property type="molecule type" value="Genomic_DNA"/>
</dbReference>
<accession>R7UUB2</accession>
<evidence type="ECO:0008006" key="8">
    <source>
        <dbReference type="Google" id="ProtNLM"/>
    </source>
</evidence>
<sequence length="555" mass="62328">PATATDANYLLIESVVAHEYFHNWTGNRITCRDWFQLCVKEGLTVYRDQEFTSDLRSRPLTRLDTVARLKAQQWPEDHGPLAHPPRPDHYKEISNFYTATVYEKGAEIVRMLATRLGKEGFRAGMDLYRARHDNQAITVEDFVLALGDANDEDLSAFLAWYRESGTPVVALRHDYNKQAGRLTVEVKPLPPEGQAVTPKVGKPIPLRIGVIDEAGQEYPIPATTSGLIGHDLIELTDKPISFTIDKLTRPCVPALLRGFSAPVQIRSELTLEEQLILFRHERDPYLRFDSIRQAEQNAMIGMLQGEKSAEDDYRLIAATMAELISCKETGLAFLARLILPKVTFEELQIAIPGVLPLDRIFEVQDKVKQFIAEASSELARARLGNEKLIEEPYSPSDVQIDQRSFRNSLLRLQAFDHSPSGLELVRAAYRDAKSLTERLGALSTIAHEDLAERDNFLSEFRGRVGSNGLLFDKWAGIVASIDDEPNLGRLEQAVKDPLFASTNPNRVYGLIGAFAFRNPRLLHLSDGSGYAFFFEALERLNVINPQVASRLMTAL</sequence>
<dbReference type="GO" id="GO:0008237">
    <property type="term" value="F:metallopeptidase activity"/>
    <property type="evidence" value="ECO:0007669"/>
    <property type="project" value="InterPro"/>
</dbReference>
<evidence type="ECO:0000259" key="2">
    <source>
        <dbReference type="Pfam" id="PF01433"/>
    </source>
</evidence>
<dbReference type="Gene3D" id="1.25.50.10">
    <property type="entry name" value="Peptidase M1, alanyl aminopeptidase, C-terminal domain"/>
    <property type="match status" value="1"/>
</dbReference>
<feature type="domain" description="Peptidase M1 alanyl aminopeptidase C-terminal" evidence="4">
    <location>
        <begin position="272"/>
        <end position="555"/>
    </location>
</feature>
<feature type="non-terminal residue" evidence="5">
    <location>
        <position position="1"/>
    </location>
</feature>
<dbReference type="InterPro" id="IPR024601">
    <property type="entry name" value="Peptidase_M1_pepN_C"/>
</dbReference>
<evidence type="ECO:0000259" key="3">
    <source>
        <dbReference type="Pfam" id="PF11940"/>
    </source>
</evidence>
<keyword evidence="7" id="KW-1185">Reference proteome</keyword>
<evidence type="ECO:0000313" key="5">
    <source>
        <dbReference type="EMBL" id="ELU10193.1"/>
    </source>
</evidence>
<dbReference type="Pfam" id="PF17432">
    <property type="entry name" value="DUF3458_C"/>
    <property type="match status" value="1"/>
</dbReference>
<proteinExistence type="predicted"/>
<dbReference type="InterPro" id="IPR038438">
    <property type="entry name" value="PepN_Ig-like_sf"/>
</dbReference>
<keyword evidence="1" id="KW-0645">Protease</keyword>
<dbReference type="InterPro" id="IPR027268">
    <property type="entry name" value="Peptidase_M4/M1_CTD_sf"/>
</dbReference>
<dbReference type="Gene3D" id="2.60.40.1840">
    <property type="match status" value="1"/>
</dbReference>
<protein>
    <recommendedName>
        <fullName evidence="8">Peptidase M1 membrane alanine aminopeptidase domain-containing protein</fullName>
    </recommendedName>
</protein>
<dbReference type="InterPro" id="IPR037144">
    <property type="entry name" value="Peptidase_M1_pepN_C_sf"/>
</dbReference>
<dbReference type="Pfam" id="PF01433">
    <property type="entry name" value="Peptidase_M1"/>
    <property type="match status" value="1"/>
</dbReference>
<keyword evidence="1" id="KW-0031">Aminopeptidase</keyword>
<evidence type="ECO:0000259" key="4">
    <source>
        <dbReference type="Pfam" id="PF17432"/>
    </source>
</evidence>
<dbReference type="PANTHER" id="PTHR46322">
    <property type="entry name" value="PUROMYCIN-SENSITIVE AMINOPEPTIDASE"/>
    <property type="match status" value="1"/>
</dbReference>
<dbReference type="MEROPS" id="M01.005"/>
<evidence type="ECO:0000256" key="1">
    <source>
        <dbReference type="ARBA" id="ARBA00022438"/>
    </source>
</evidence>
<feature type="non-terminal residue" evidence="5">
    <location>
        <position position="555"/>
    </location>
</feature>